<comment type="caution">
    <text evidence="7">The sequence shown here is derived from an EMBL/GenBank/DDBJ whole genome shotgun (WGS) entry which is preliminary data.</text>
</comment>
<evidence type="ECO:0000256" key="5">
    <source>
        <dbReference type="SAM" id="Phobius"/>
    </source>
</evidence>
<feature type="transmembrane region" description="Helical" evidence="5">
    <location>
        <begin position="6"/>
        <end position="24"/>
    </location>
</feature>
<gene>
    <name evidence="7" type="ORF">JN11_04553</name>
</gene>
<keyword evidence="2 5" id="KW-0812">Transmembrane</keyword>
<proteinExistence type="predicted"/>
<name>A0A562TMM7_9SPHI</name>
<reference evidence="7 8" key="1">
    <citation type="submission" date="2019-07" db="EMBL/GenBank/DDBJ databases">
        <title>Genomic Encyclopedia of Archaeal and Bacterial Type Strains, Phase II (KMG-II): from individual species to whole genera.</title>
        <authorList>
            <person name="Goeker M."/>
        </authorList>
    </citation>
    <scope>NUCLEOTIDE SEQUENCE [LARGE SCALE GENOMIC DNA]</scope>
    <source>
        <strain evidence="7 8">ATCC BAA-1854</strain>
    </source>
</reference>
<comment type="subcellular location">
    <subcellularLocation>
        <location evidence="1">Membrane</location>
        <topology evidence="1">Single-pass membrane protein</topology>
    </subcellularLocation>
</comment>
<dbReference type="RefSeq" id="WP_144916315.1">
    <property type="nucleotide sequence ID" value="NZ_VLLI01000018.1"/>
</dbReference>
<evidence type="ECO:0000256" key="2">
    <source>
        <dbReference type="ARBA" id="ARBA00022692"/>
    </source>
</evidence>
<accession>A0A562TMM7</accession>
<dbReference type="NCBIfam" id="TIGR01352">
    <property type="entry name" value="tonB_Cterm"/>
    <property type="match status" value="1"/>
</dbReference>
<dbReference type="PANTHER" id="PTHR34978">
    <property type="entry name" value="POSSIBLE SENSOR-TRANSDUCER PROTEIN BLAR"/>
    <property type="match status" value="1"/>
</dbReference>
<dbReference type="AlphaFoldDB" id="A0A562TMM7"/>
<sequence length="746" mass="84043">MNWLYYLAEANAYLAVFYLAYCLLLKRNTHYQLSRAYLIFSCIAAFILPVLQLGALRPVKSAKSEGAINYQLSSINYTIAPEVKIVKYPASVINTPDPVIESHFTLQHGLWYAYLIGATILLFIFLIKLYTLFRLTRNWESVVEGKYRVIYLTETDVAFSFFNYVFVSLNVPLSNTIIRHELVHVRQKHSADIIFLELLKVINWFNPFVYLLQNSLKTVHEYIADEHTAAYETDTLTYSSFLLNNAYGSRGSSITHSFFNYNQLKKRIIMLNQQRSGNLARLKYLVAIPICIVLLGTSTLVFSKTYGLVDLAPAIVKSTGRYPMVNTNYTEKRKHLKITQNGIITIADKFSVDQKNQKIVYTAGTITKNDRTLLLKKHHIKVEVVEDSTRFTTKDGQLILPIVNIDGYYLLDHFLHNNIHYTSTKGEKGGLVEVGFSLDKERHITNAKITKSGGTKLDALALNGFNSYKGVVNDAPGKDYKIGVYFFTDNYSIFKTDSLGKDPEFAGELIITNYKYPVSRTSKGYEYDESGIGFPGDDNNMAQAKVVIYDKNGEATWYYRNKCTTADLKLLKDKYGYTFPSAASSIIQFMHPKNVDNSRLAYIFNVTSYLEAPYVNQFYNYMLNNTTYPAEAKKALTGGLVVLNFNLDVNGTISDVNVAQSAGNSFDEAAVNALQSCKLSIKDNTGKHSIAILFCVAENKYRPVVSESIRKEGYVGELAICDVKSPFVNGTAKYTPPVSTPGSVKN</sequence>
<dbReference type="OrthoDB" id="649093at2"/>
<feature type="transmembrane region" description="Helical" evidence="5">
    <location>
        <begin position="111"/>
        <end position="130"/>
    </location>
</feature>
<keyword evidence="4 5" id="KW-0472">Membrane</keyword>
<dbReference type="Proteomes" id="UP000317010">
    <property type="component" value="Unassembled WGS sequence"/>
</dbReference>
<feature type="transmembrane region" description="Helical" evidence="5">
    <location>
        <begin position="36"/>
        <end position="55"/>
    </location>
</feature>
<dbReference type="GO" id="GO:0055085">
    <property type="term" value="P:transmembrane transport"/>
    <property type="evidence" value="ECO:0007669"/>
    <property type="project" value="InterPro"/>
</dbReference>
<dbReference type="PROSITE" id="PS52015">
    <property type="entry name" value="TONB_CTD"/>
    <property type="match status" value="1"/>
</dbReference>
<dbReference type="InterPro" id="IPR037682">
    <property type="entry name" value="TonB_C"/>
</dbReference>
<evidence type="ECO:0000313" key="8">
    <source>
        <dbReference type="Proteomes" id="UP000317010"/>
    </source>
</evidence>
<evidence type="ECO:0000259" key="6">
    <source>
        <dbReference type="PROSITE" id="PS52015"/>
    </source>
</evidence>
<organism evidence="7 8">
    <name type="scientific">Mucilaginibacter frigoritolerans</name>
    <dbReference type="NCBI Taxonomy" id="652788"/>
    <lineage>
        <taxon>Bacteria</taxon>
        <taxon>Pseudomonadati</taxon>
        <taxon>Bacteroidota</taxon>
        <taxon>Sphingobacteriia</taxon>
        <taxon>Sphingobacteriales</taxon>
        <taxon>Sphingobacteriaceae</taxon>
        <taxon>Mucilaginibacter</taxon>
    </lineage>
</organism>
<evidence type="ECO:0000256" key="1">
    <source>
        <dbReference type="ARBA" id="ARBA00004167"/>
    </source>
</evidence>
<protein>
    <submittedName>
        <fullName evidence="7">TonB family protein</fullName>
    </submittedName>
</protein>
<feature type="transmembrane region" description="Helical" evidence="5">
    <location>
        <begin position="284"/>
        <end position="302"/>
    </location>
</feature>
<dbReference type="Gene3D" id="3.30.1150.10">
    <property type="match status" value="1"/>
</dbReference>
<evidence type="ECO:0000256" key="4">
    <source>
        <dbReference type="ARBA" id="ARBA00023136"/>
    </source>
</evidence>
<dbReference type="PANTHER" id="PTHR34978:SF3">
    <property type="entry name" value="SLR0241 PROTEIN"/>
    <property type="match status" value="1"/>
</dbReference>
<dbReference type="InterPro" id="IPR052173">
    <property type="entry name" value="Beta-lactam_resp_regulator"/>
</dbReference>
<dbReference type="InterPro" id="IPR008756">
    <property type="entry name" value="Peptidase_M56"/>
</dbReference>
<dbReference type="Pfam" id="PF05569">
    <property type="entry name" value="Peptidase_M56"/>
    <property type="match status" value="1"/>
</dbReference>
<evidence type="ECO:0000256" key="3">
    <source>
        <dbReference type="ARBA" id="ARBA00022989"/>
    </source>
</evidence>
<feature type="domain" description="TonB C-terminal" evidence="6">
    <location>
        <begin position="613"/>
        <end position="703"/>
    </location>
</feature>
<dbReference type="SUPFAM" id="SSF74653">
    <property type="entry name" value="TolA/TonB C-terminal domain"/>
    <property type="match status" value="1"/>
</dbReference>
<dbReference type="EMBL" id="VLLI01000018">
    <property type="protein sequence ID" value="TWI94772.1"/>
    <property type="molecule type" value="Genomic_DNA"/>
</dbReference>
<evidence type="ECO:0000313" key="7">
    <source>
        <dbReference type="EMBL" id="TWI94772.1"/>
    </source>
</evidence>
<dbReference type="Pfam" id="PF03544">
    <property type="entry name" value="TonB_C"/>
    <property type="match status" value="1"/>
</dbReference>
<dbReference type="CDD" id="cd07341">
    <property type="entry name" value="M56_BlaR1_MecR1_like"/>
    <property type="match status" value="1"/>
</dbReference>
<dbReference type="GO" id="GO:0016020">
    <property type="term" value="C:membrane"/>
    <property type="evidence" value="ECO:0007669"/>
    <property type="project" value="UniProtKB-SubCell"/>
</dbReference>
<dbReference type="InterPro" id="IPR006260">
    <property type="entry name" value="TonB/TolA_C"/>
</dbReference>
<keyword evidence="3 5" id="KW-1133">Transmembrane helix</keyword>
<keyword evidence="8" id="KW-1185">Reference proteome</keyword>